<feature type="transmembrane region" description="Helical" evidence="12">
    <location>
        <begin position="250"/>
        <end position="270"/>
    </location>
</feature>
<evidence type="ECO:0000256" key="10">
    <source>
        <dbReference type="ARBA" id="ARBA00023136"/>
    </source>
</evidence>
<evidence type="ECO:0008006" key="18">
    <source>
        <dbReference type="Google" id="ProtNLM"/>
    </source>
</evidence>
<keyword evidence="4" id="KW-0762">Sugar transport</keyword>
<dbReference type="SUPFAM" id="SSF51261">
    <property type="entry name" value="Duplicated hybrid motif"/>
    <property type="match status" value="1"/>
</dbReference>
<dbReference type="Pfam" id="PF02378">
    <property type="entry name" value="PTS_EIIC"/>
    <property type="match status" value="1"/>
</dbReference>
<keyword evidence="7 12" id="KW-0812">Transmembrane</keyword>
<feature type="transmembrane region" description="Helical" evidence="12">
    <location>
        <begin position="204"/>
        <end position="229"/>
    </location>
</feature>
<feature type="transmembrane region" description="Helical" evidence="12">
    <location>
        <begin position="149"/>
        <end position="170"/>
    </location>
</feature>
<dbReference type="NCBIfam" id="TIGR00830">
    <property type="entry name" value="PTBA"/>
    <property type="match status" value="1"/>
</dbReference>
<keyword evidence="10 12" id="KW-0472">Membrane</keyword>
<evidence type="ECO:0000256" key="4">
    <source>
        <dbReference type="ARBA" id="ARBA00022597"/>
    </source>
</evidence>
<keyword evidence="6" id="KW-0598">Phosphotransferase system</keyword>
<dbReference type="SUPFAM" id="SSF55604">
    <property type="entry name" value="Glucose permease domain IIB"/>
    <property type="match status" value="1"/>
</dbReference>
<dbReference type="InterPro" id="IPR050558">
    <property type="entry name" value="PTS_Sugar-Specific_Components"/>
</dbReference>
<dbReference type="PROSITE" id="PS01035">
    <property type="entry name" value="PTS_EIIB_TYPE_1_CYS"/>
    <property type="match status" value="1"/>
</dbReference>
<evidence type="ECO:0000256" key="9">
    <source>
        <dbReference type="ARBA" id="ARBA00022989"/>
    </source>
</evidence>
<proteinExistence type="predicted"/>
<dbReference type="Proteomes" id="UP000192359">
    <property type="component" value="Unassembled WGS sequence"/>
</dbReference>
<accession>A0A1Y1RMY9</accession>
<keyword evidence="9 12" id="KW-1133">Transmembrane helix</keyword>
<keyword evidence="17" id="KW-1185">Reference proteome</keyword>
<dbReference type="EMBL" id="LXWF01000041">
    <property type="protein sequence ID" value="ORC15981.1"/>
    <property type="molecule type" value="Genomic_DNA"/>
</dbReference>
<dbReference type="PROSITE" id="PS51093">
    <property type="entry name" value="PTS_EIIA_TYPE_1"/>
    <property type="match status" value="1"/>
</dbReference>
<evidence type="ECO:0000256" key="7">
    <source>
        <dbReference type="ARBA" id="ARBA00022692"/>
    </source>
</evidence>
<dbReference type="InterPro" id="IPR001127">
    <property type="entry name" value="PTS_EIIA_1_perm"/>
</dbReference>
<dbReference type="Pfam" id="PF00358">
    <property type="entry name" value="PTS_EIIA_1"/>
    <property type="match status" value="1"/>
</dbReference>
<evidence type="ECO:0000313" key="17">
    <source>
        <dbReference type="Proteomes" id="UP000192359"/>
    </source>
</evidence>
<organism evidence="16 17">
    <name type="scientific">Rothia nasimurium</name>
    <dbReference type="NCBI Taxonomy" id="85336"/>
    <lineage>
        <taxon>Bacteria</taxon>
        <taxon>Bacillati</taxon>
        <taxon>Actinomycetota</taxon>
        <taxon>Actinomycetes</taxon>
        <taxon>Micrococcales</taxon>
        <taxon>Micrococcaceae</taxon>
        <taxon>Rothia</taxon>
    </lineage>
</organism>
<keyword evidence="8" id="KW-0418">Kinase</keyword>
<evidence type="ECO:0000256" key="2">
    <source>
        <dbReference type="ARBA" id="ARBA00022448"/>
    </source>
</evidence>
<evidence type="ECO:0000256" key="11">
    <source>
        <dbReference type="PROSITE-ProRule" id="PRU00421"/>
    </source>
</evidence>
<dbReference type="PROSITE" id="PS51103">
    <property type="entry name" value="PTS_EIIC_TYPE_1"/>
    <property type="match status" value="1"/>
</dbReference>
<dbReference type="PANTHER" id="PTHR30175:SF1">
    <property type="entry name" value="PTS SYSTEM ARBUTIN-, CELLOBIOSE-, AND SALICIN-SPECIFIC EIIBC COMPONENT-RELATED"/>
    <property type="match status" value="1"/>
</dbReference>
<evidence type="ECO:0000259" key="13">
    <source>
        <dbReference type="PROSITE" id="PS51093"/>
    </source>
</evidence>
<dbReference type="GO" id="GO:0090589">
    <property type="term" value="F:protein-phosphocysteine-trehalose phosphotransferase system transporter activity"/>
    <property type="evidence" value="ECO:0007669"/>
    <property type="project" value="TreeGrafter"/>
</dbReference>
<evidence type="ECO:0000313" key="16">
    <source>
        <dbReference type="EMBL" id="ORC15981.1"/>
    </source>
</evidence>
<evidence type="ECO:0000256" key="6">
    <source>
        <dbReference type="ARBA" id="ARBA00022683"/>
    </source>
</evidence>
<keyword evidence="3" id="KW-1003">Cell membrane</keyword>
<dbReference type="RefSeq" id="WP_180377880.1">
    <property type="nucleotide sequence ID" value="NZ_LXWF01000041.1"/>
</dbReference>
<gene>
    <name evidence="16" type="ORF">A7979_05030</name>
</gene>
<dbReference type="InterPro" id="IPR001996">
    <property type="entry name" value="PTS_IIB_1"/>
</dbReference>
<evidence type="ECO:0000256" key="8">
    <source>
        <dbReference type="ARBA" id="ARBA00022777"/>
    </source>
</evidence>
<evidence type="ECO:0000259" key="14">
    <source>
        <dbReference type="PROSITE" id="PS51098"/>
    </source>
</evidence>
<dbReference type="AlphaFoldDB" id="A0A1Y1RMY9"/>
<sequence>MATTKVDYAQTGLAVLDAVGGEENVSSLAHCATRLRFTLEDNSVPNKAEVMAIPGVITVMEAGGLYQVVIGNDVVKSYDSIMAHTSLASDVREGGAGEKSKNPFNRFISMISAFFSPIIWTLAATGLIKAFLALFTAGIPLLNTESQSYAILSSLGDAFIYFMPIALAVSGAKYFKVNVGTSIAIAAFLVYPTIYGMFEAGNPVSFFGIPVVMAPYVYSVFPVIVAVWVQSIIEPHLMKSIPSWMRNFTVPFIVLTVVGLLTLIIVGPIITAATNLVAAGLTWIWDPMPWLGGFMMGMFWQVFVMFGLHWGLTPIMMNEIAVDGYSLLFGALPSAVVAQCAAALAVSLRTKDQKLRQMGLPTSIAGFFSGVTEPIVYGVNLPLKKPFLIGITAGGIGGALAATGGSGSTANVFASVLTLPAFLGVGNFTLQLIGVATAGILAFVVTFMFGIPKEQAEVAVASTGGAPDLSPEASQLSAPLPADSKIVPADAVVVPANAVVTLPADSTNTTDLVAPATGQAIPLSAIDDPVFSSGAMGQGLGVIPTDGRVYAPIAGKVVTAMATGHAFGIRSETGVEVLIHVGIDTVQMNGDGFTPHVTKGDTVTAGQPLLTFDRSKVAAAGYSDTVITIITNSGSFTTIEPRVGGSLVAGEIAVIVER</sequence>
<evidence type="ECO:0000256" key="5">
    <source>
        <dbReference type="ARBA" id="ARBA00022679"/>
    </source>
</evidence>
<comment type="caution">
    <text evidence="16">The sequence shown here is derived from an EMBL/GenBank/DDBJ whole genome shotgun (WGS) entry which is preliminary data.</text>
</comment>
<feature type="active site" description="Phosphocysteine intermediate; for EIIB activity" evidence="11">
    <location>
        <position position="31"/>
    </location>
</feature>
<evidence type="ECO:0000259" key="15">
    <source>
        <dbReference type="PROSITE" id="PS51103"/>
    </source>
</evidence>
<dbReference type="GO" id="GO:0005886">
    <property type="term" value="C:plasma membrane"/>
    <property type="evidence" value="ECO:0007669"/>
    <property type="project" value="UniProtKB-SubCell"/>
</dbReference>
<evidence type="ECO:0000256" key="1">
    <source>
        <dbReference type="ARBA" id="ARBA00004651"/>
    </source>
</evidence>
<dbReference type="PROSITE" id="PS51098">
    <property type="entry name" value="PTS_EIIB_TYPE_1"/>
    <property type="match status" value="1"/>
</dbReference>
<feature type="domain" description="PTS EIIC type-1" evidence="15">
    <location>
        <begin position="109"/>
        <end position="465"/>
    </location>
</feature>
<feature type="transmembrane region" description="Helical" evidence="12">
    <location>
        <begin position="324"/>
        <end position="346"/>
    </location>
</feature>
<dbReference type="CDD" id="cd00212">
    <property type="entry name" value="PTS_IIB_glc"/>
    <property type="match status" value="1"/>
</dbReference>
<name>A0A1Y1RMY9_9MICC</name>
<dbReference type="InterPro" id="IPR036878">
    <property type="entry name" value="Glu_permease_IIB"/>
</dbReference>
<reference evidence="16 17" key="1">
    <citation type="submission" date="2016-05" db="EMBL/GenBank/DDBJ databases">
        <title>Draft genome sequence of a porcine commensal Rothia nasimurium.</title>
        <authorList>
            <person name="Gaiser R.A."/>
            <person name="Van Baarlen P."/>
            <person name="Wells J.M."/>
        </authorList>
    </citation>
    <scope>NUCLEOTIDE SEQUENCE [LARGE SCALE GENOMIC DNA]</scope>
    <source>
        <strain evidence="16 17">PT-32</strain>
    </source>
</reference>
<dbReference type="InterPro" id="IPR013013">
    <property type="entry name" value="PTS_EIIC_1"/>
</dbReference>
<feature type="transmembrane region" description="Helical" evidence="12">
    <location>
        <begin position="177"/>
        <end position="198"/>
    </location>
</feature>
<dbReference type="Pfam" id="PF00367">
    <property type="entry name" value="PTS_EIIB"/>
    <property type="match status" value="1"/>
</dbReference>
<feature type="transmembrane region" description="Helical" evidence="12">
    <location>
        <begin position="387"/>
        <end position="408"/>
    </location>
</feature>
<dbReference type="InterPro" id="IPR011055">
    <property type="entry name" value="Dup_hybrid_motif"/>
</dbReference>
<dbReference type="PANTHER" id="PTHR30175">
    <property type="entry name" value="PHOSPHOTRANSFERASE SYSTEM TRANSPORT PROTEIN"/>
    <property type="match status" value="1"/>
</dbReference>
<dbReference type="PROSITE" id="PS00371">
    <property type="entry name" value="PTS_EIIA_TYPE_1_HIS"/>
    <property type="match status" value="1"/>
</dbReference>
<dbReference type="FunFam" id="2.70.70.10:FF:000001">
    <property type="entry name" value="PTS system glucose-specific IIA component"/>
    <property type="match status" value="1"/>
</dbReference>
<dbReference type="GO" id="GO:0008982">
    <property type="term" value="F:protein-N(PI)-phosphohistidine-sugar phosphotransferase activity"/>
    <property type="evidence" value="ECO:0007669"/>
    <property type="project" value="InterPro"/>
</dbReference>
<dbReference type="GO" id="GO:0009401">
    <property type="term" value="P:phosphoenolpyruvate-dependent sugar phosphotransferase system"/>
    <property type="evidence" value="ECO:0007669"/>
    <property type="project" value="UniProtKB-KW"/>
</dbReference>
<comment type="subcellular location">
    <subcellularLocation>
        <location evidence="1">Cell membrane</location>
        <topology evidence="1">Multi-pass membrane protein</topology>
    </subcellularLocation>
</comment>
<feature type="transmembrane region" description="Helical" evidence="12">
    <location>
        <begin position="107"/>
        <end position="137"/>
    </location>
</feature>
<keyword evidence="2" id="KW-0813">Transport</keyword>
<dbReference type="InterPro" id="IPR003352">
    <property type="entry name" value="PTS_EIIC"/>
</dbReference>
<keyword evidence="5" id="KW-0808">Transferase</keyword>
<dbReference type="Gene3D" id="3.30.1360.60">
    <property type="entry name" value="Glucose permease domain IIB"/>
    <property type="match status" value="1"/>
</dbReference>
<feature type="transmembrane region" description="Helical" evidence="12">
    <location>
        <begin position="358"/>
        <end position="380"/>
    </location>
</feature>
<evidence type="ECO:0000256" key="12">
    <source>
        <dbReference type="SAM" id="Phobius"/>
    </source>
</evidence>
<feature type="transmembrane region" description="Helical" evidence="12">
    <location>
        <begin position="290"/>
        <end position="312"/>
    </location>
</feature>
<feature type="domain" description="PTS EIIA type-1" evidence="13">
    <location>
        <begin position="528"/>
        <end position="632"/>
    </location>
</feature>
<dbReference type="Gene3D" id="2.70.70.10">
    <property type="entry name" value="Glucose Permease (Domain IIA)"/>
    <property type="match status" value="1"/>
</dbReference>
<dbReference type="GO" id="GO:0016301">
    <property type="term" value="F:kinase activity"/>
    <property type="evidence" value="ECO:0007669"/>
    <property type="project" value="UniProtKB-KW"/>
</dbReference>
<protein>
    <recommendedName>
        <fullName evidence="18">PTS beta-glucoside transporter subunit EIIBCA</fullName>
    </recommendedName>
</protein>
<dbReference type="InterPro" id="IPR018113">
    <property type="entry name" value="PTrfase_EIIB_Cys"/>
</dbReference>
<dbReference type="GO" id="GO:0015771">
    <property type="term" value="P:trehalose transport"/>
    <property type="evidence" value="ECO:0007669"/>
    <property type="project" value="TreeGrafter"/>
</dbReference>
<feature type="domain" description="PTS EIIB type-1" evidence="14">
    <location>
        <begin position="9"/>
        <end position="91"/>
    </location>
</feature>
<feature type="transmembrane region" description="Helical" evidence="12">
    <location>
        <begin position="428"/>
        <end position="449"/>
    </location>
</feature>
<evidence type="ECO:0000256" key="3">
    <source>
        <dbReference type="ARBA" id="ARBA00022475"/>
    </source>
</evidence>